<accession>A0A6J8AZS2</accession>
<evidence type="ECO:0000313" key="5">
    <source>
        <dbReference type="EMBL" id="CAC5376516.1"/>
    </source>
</evidence>
<feature type="domain" description="Link" evidence="4">
    <location>
        <begin position="128"/>
        <end position="220"/>
    </location>
</feature>
<evidence type="ECO:0000256" key="2">
    <source>
        <dbReference type="SAM" id="MobiDB-lite"/>
    </source>
</evidence>
<evidence type="ECO:0000259" key="4">
    <source>
        <dbReference type="PROSITE" id="PS50963"/>
    </source>
</evidence>
<dbReference type="InterPro" id="IPR016186">
    <property type="entry name" value="C-type_lectin-like/link_sf"/>
</dbReference>
<dbReference type="EMBL" id="CACVKT020002198">
    <property type="protein sequence ID" value="CAC5376516.1"/>
    <property type="molecule type" value="Genomic_DNA"/>
</dbReference>
<keyword evidence="1" id="KW-1015">Disulfide bond</keyword>
<feature type="compositionally biased region" description="Basic and acidic residues" evidence="2">
    <location>
        <begin position="281"/>
        <end position="295"/>
    </location>
</feature>
<organism evidence="5 6">
    <name type="scientific">Mytilus coruscus</name>
    <name type="common">Sea mussel</name>
    <dbReference type="NCBI Taxonomy" id="42192"/>
    <lineage>
        <taxon>Eukaryota</taxon>
        <taxon>Metazoa</taxon>
        <taxon>Spiralia</taxon>
        <taxon>Lophotrochozoa</taxon>
        <taxon>Mollusca</taxon>
        <taxon>Bivalvia</taxon>
        <taxon>Autobranchia</taxon>
        <taxon>Pteriomorphia</taxon>
        <taxon>Mytilida</taxon>
        <taxon>Mytiloidea</taxon>
        <taxon>Mytilidae</taxon>
        <taxon>Mytilinae</taxon>
        <taxon>Mytilus</taxon>
    </lineage>
</organism>
<gene>
    <name evidence="5" type="ORF">MCOR_13140</name>
</gene>
<dbReference type="AlphaFoldDB" id="A0A6J8AZS2"/>
<dbReference type="Gene3D" id="3.10.100.10">
    <property type="entry name" value="Mannose-Binding Protein A, subunit A"/>
    <property type="match status" value="1"/>
</dbReference>
<proteinExistence type="predicted"/>
<protein>
    <recommendedName>
        <fullName evidence="4">Link domain-containing protein</fullName>
    </recommendedName>
</protein>
<keyword evidence="3" id="KW-0812">Transmembrane</keyword>
<dbReference type="PROSITE" id="PS50963">
    <property type="entry name" value="LINK_2"/>
    <property type="match status" value="1"/>
</dbReference>
<keyword evidence="3" id="KW-1133">Transmembrane helix</keyword>
<feature type="region of interest" description="Disordered" evidence="2">
    <location>
        <begin position="268"/>
        <end position="295"/>
    </location>
</feature>
<dbReference type="Proteomes" id="UP000507470">
    <property type="component" value="Unassembled WGS sequence"/>
</dbReference>
<feature type="transmembrane region" description="Helical" evidence="3">
    <location>
        <begin position="232"/>
        <end position="257"/>
    </location>
</feature>
<evidence type="ECO:0000313" key="6">
    <source>
        <dbReference type="Proteomes" id="UP000507470"/>
    </source>
</evidence>
<evidence type="ECO:0000256" key="1">
    <source>
        <dbReference type="ARBA" id="ARBA00023157"/>
    </source>
</evidence>
<keyword evidence="6" id="KW-1185">Reference proteome</keyword>
<dbReference type="GO" id="GO:0007155">
    <property type="term" value="P:cell adhesion"/>
    <property type="evidence" value="ECO:0007669"/>
    <property type="project" value="InterPro"/>
</dbReference>
<dbReference type="GO" id="GO:0005540">
    <property type="term" value="F:hyaluronic acid binding"/>
    <property type="evidence" value="ECO:0007669"/>
    <property type="project" value="InterPro"/>
</dbReference>
<name>A0A6J8AZS2_MYTCO</name>
<reference evidence="5 6" key="1">
    <citation type="submission" date="2020-06" db="EMBL/GenBank/DDBJ databases">
        <authorList>
            <person name="Li R."/>
            <person name="Bekaert M."/>
        </authorList>
    </citation>
    <scope>NUCLEOTIDE SEQUENCE [LARGE SCALE GENOMIC DNA]</scope>
    <source>
        <strain evidence="6">wild</strain>
    </source>
</reference>
<dbReference type="InterPro" id="IPR000538">
    <property type="entry name" value="Link_dom"/>
</dbReference>
<evidence type="ECO:0000256" key="3">
    <source>
        <dbReference type="SAM" id="Phobius"/>
    </source>
</evidence>
<dbReference type="SUPFAM" id="SSF56436">
    <property type="entry name" value="C-type lectin-like"/>
    <property type="match status" value="1"/>
</dbReference>
<dbReference type="Pfam" id="PF00193">
    <property type="entry name" value="Xlink"/>
    <property type="match status" value="1"/>
</dbReference>
<keyword evidence="3" id="KW-0472">Membrane</keyword>
<sequence>MSLRLVLIPSLVEVTVTPSNTGNRDYDYKDGTEYIITPSVPMRMSYSLGKDSICRQKNSKIHTGFAILMEEFDATDMHTNTRRQTTGDICCNGNSFYQNGKCRNCPAGTISMYNGLFCGEFIINVGNVVDVIYAEQIMQDFTYADAVAECKNNGKKLASKDSLLLARDLGSQSCLCGWIEGGIVDSAKSKTDCDVRTQCQIDEYLKYAYCDSTYDLVTQPSIKNKESTTSGLPIGAIIGIILSVIALAALVSAFILYKRKKQYDTIKRNTPPKECGVPSDSVHKDYDQMEMNEKP</sequence>
<dbReference type="InterPro" id="IPR016187">
    <property type="entry name" value="CTDL_fold"/>
</dbReference>